<evidence type="ECO:0000313" key="11">
    <source>
        <dbReference type="EMBL" id="KAJ9161227.1"/>
    </source>
</evidence>
<comment type="subcellular location">
    <subcellularLocation>
        <location evidence="1 9">Nucleus</location>
    </subcellularLocation>
</comment>
<protein>
    <recommendedName>
        <fullName evidence="3 9">Mediator of RNA polymerase II transcription subunit 5</fullName>
    </recommendedName>
    <alternativeName>
        <fullName evidence="8 9">Mediator complex subunit 5</fullName>
    </alternativeName>
</protein>
<name>A0AA38VN13_9PEZI</name>
<keyword evidence="7 9" id="KW-0539">Nucleus</keyword>
<evidence type="ECO:0000256" key="9">
    <source>
        <dbReference type="RuleBase" id="RU364142"/>
    </source>
</evidence>
<dbReference type="GO" id="GO:0006357">
    <property type="term" value="P:regulation of transcription by RNA polymerase II"/>
    <property type="evidence" value="ECO:0007669"/>
    <property type="project" value="InterPro"/>
</dbReference>
<evidence type="ECO:0000256" key="4">
    <source>
        <dbReference type="ARBA" id="ARBA00023015"/>
    </source>
</evidence>
<dbReference type="EMBL" id="JANBVN010000025">
    <property type="protein sequence ID" value="KAJ9161227.1"/>
    <property type="molecule type" value="Genomic_DNA"/>
</dbReference>
<accession>A0AA38VN13</accession>
<keyword evidence="5 9" id="KW-0010">Activator</keyword>
<comment type="function">
    <text evidence="9">Component of the Mediator complex, a coactivator involved in the regulated transcription of nearly all RNA polymerase II-dependent genes. Mediator functions as a bridge to convey information from gene-specific regulatory proteins to the basal RNA polymerase II transcription machinery. Mediator is recruited to promoters by direct interactions with regulatory proteins and serves as a scaffold for the assembly of a functional preinitiation complex with RNA polymerase II and the general transcription factors.</text>
</comment>
<comment type="subunit">
    <text evidence="9">Component of the Mediator complex.</text>
</comment>
<evidence type="ECO:0000256" key="6">
    <source>
        <dbReference type="ARBA" id="ARBA00023163"/>
    </source>
</evidence>
<evidence type="ECO:0000256" key="5">
    <source>
        <dbReference type="ARBA" id="ARBA00023159"/>
    </source>
</evidence>
<feature type="region of interest" description="Disordered" evidence="10">
    <location>
        <begin position="96"/>
        <end position="118"/>
    </location>
</feature>
<comment type="similarity">
    <text evidence="2 9">Belongs to the Mediator complex subunit 5 family.</text>
</comment>
<keyword evidence="6 9" id="KW-0804">Transcription</keyword>
<evidence type="ECO:0000256" key="2">
    <source>
        <dbReference type="ARBA" id="ARBA00008782"/>
    </source>
</evidence>
<comment type="caution">
    <text evidence="11">The sequence shown here is derived from an EMBL/GenBank/DDBJ whole genome shotgun (WGS) entry which is preliminary data.</text>
</comment>
<evidence type="ECO:0000256" key="8">
    <source>
        <dbReference type="ARBA" id="ARBA00031256"/>
    </source>
</evidence>
<keyword evidence="12" id="KW-1185">Reference proteome</keyword>
<gene>
    <name evidence="9" type="primary">MED5</name>
    <name evidence="11" type="ORF">NKR19_g2506</name>
</gene>
<evidence type="ECO:0000256" key="7">
    <source>
        <dbReference type="ARBA" id="ARBA00023242"/>
    </source>
</evidence>
<dbReference type="GO" id="GO:0003712">
    <property type="term" value="F:transcription coregulator activity"/>
    <property type="evidence" value="ECO:0007669"/>
    <property type="project" value="InterPro"/>
</dbReference>
<keyword evidence="4 9" id="KW-0805">Transcription regulation</keyword>
<dbReference type="PANTHER" id="PTHR35784">
    <property type="entry name" value="MEDIATOR OF RNA POLYMERASE II TRANSCRIPTION SUBUNIT 5"/>
    <property type="match status" value="1"/>
</dbReference>
<evidence type="ECO:0000256" key="10">
    <source>
        <dbReference type="SAM" id="MobiDB-lite"/>
    </source>
</evidence>
<sequence>MNARGTDALRPWQRFLSQAFVKRLDPSSFAALVPLQQSRSPLSPTLIADLLVRPDARNSYAPDPLVPAYLDVLLKQRLVTPATVLFALAKYSSTRPQENQNGEEKADGGGDKKTSQKRSLRWANSYTIEQVIFLRLAKAVKQDNVIRNVKDAVDVVRILIRWMSLFTDMSAAFAADVMGAIHRNNSKLELECSRSAFVLLLSNVCDSPAVLNALSGRSAKGGRKQLSETLAKFMATLPATEIPPQLDMFRTQTLASFEPVDKQKEAAEAQVYEVFDQTVGLDSFQVRELPIENTRAGLYIYLNAALVGRPLIDDTALFTYLHNRYQGDLQTTVIHLILASFDVLANAVFRNEGPKSGLLLRSYLINKVPLVIASFANSSSIYPFNAEFCITQALTQVDTNIFPNTSDMFDISNTQNTYTETVRQEFVYACQLHGLVSEPTRNKILGDITFQELPSGGRYAKDVLVRQCLQNPERIKELIGEIEEMTGNAGAVCQALAEVFVQLCHNKETMSLKQWCGQLARKPQSLDILLLFNKPELIFQPLCELLDNWRYDEDREDQGEYQLVYEEFSSILLLFQALAYRYGLSAADLKIHSPDSFVGKLLSKTHHARHLDDLSDQEKAQIGGWVHGLFDSDVSGLGDELMSSCSPQDFYLLIPTLFQQIVLAFSAGILTEEMLKGGLEYLVEPFLLPSLIPALLYLCSHLWIEQREQQKAVIRILQLIILPNSISNEEASRMLSAVLTIVAVPLEGALRSYLKQDPGNQDIEPLLRALRENIALSRRTGGADNNELDTWCSTVGGSLPAMVRHIMQGLIQWCLHSSLNGMPPSYTHRQMIVATKMVGARCLLGTMLEELKQQTEAGNGSAAYDVATALICAPDVTNEGGSSSLLQPTGPAPLALLDESGQVPAQLQRRITLRGALRHAAEGWSRIQKSDPSMAEVVVRLYRRVEAQMALPPEQHQPGGGMLVEPDMAGLDVVGGGDALGDAIAAAAAAAAAGDDLGADGLTLDTSGVDHLGMGGGSGGGGAGDFGGVTSAANSAGGLDLSEQDIFGNLGDPGDLNFSWGTDADFT</sequence>
<organism evidence="11 12">
    <name type="scientific">Coniochaeta hoffmannii</name>
    <dbReference type="NCBI Taxonomy" id="91930"/>
    <lineage>
        <taxon>Eukaryota</taxon>
        <taxon>Fungi</taxon>
        <taxon>Dikarya</taxon>
        <taxon>Ascomycota</taxon>
        <taxon>Pezizomycotina</taxon>
        <taxon>Sordariomycetes</taxon>
        <taxon>Sordariomycetidae</taxon>
        <taxon>Coniochaetales</taxon>
        <taxon>Coniochaetaceae</taxon>
        <taxon>Coniochaeta</taxon>
    </lineage>
</organism>
<feature type="compositionally biased region" description="Basic and acidic residues" evidence="10">
    <location>
        <begin position="102"/>
        <end position="114"/>
    </location>
</feature>
<dbReference type="AlphaFoldDB" id="A0AA38VN13"/>
<evidence type="ECO:0000256" key="3">
    <source>
        <dbReference type="ARBA" id="ARBA00020628"/>
    </source>
</evidence>
<evidence type="ECO:0000256" key="1">
    <source>
        <dbReference type="ARBA" id="ARBA00004123"/>
    </source>
</evidence>
<evidence type="ECO:0000313" key="12">
    <source>
        <dbReference type="Proteomes" id="UP001174691"/>
    </source>
</evidence>
<dbReference type="Pfam" id="PF08689">
    <property type="entry name" value="Med5"/>
    <property type="match status" value="1"/>
</dbReference>
<proteinExistence type="inferred from homology"/>
<dbReference type="PANTHER" id="PTHR35784:SF1">
    <property type="entry name" value="MEDIATOR OF RNA POLYMERASE II TRANSCRIPTION SUBUNIT 5"/>
    <property type="match status" value="1"/>
</dbReference>
<dbReference type="Proteomes" id="UP001174691">
    <property type="component" value="Unassembled WGS sequence"/>
</dbReference>
<dbReference type="InterPro" id="IPR014801">
    <property type="entry name" value="Mediator_Med5_fun"/>
</dbReference>
<dbReference type="GO" id="GO:0016592">
    <property type="term" value="C:mediator complex"/>
    <property type="evidence" value="ECO:0007669"/>
    <property type="project" value="InterPro"/>
</dbReference>
<reference evidence="11" key="1">
    <citation type="submission" date="2022-07" db="EMBL/GenBank/DDBJ databases">
        <title>Fungi with potential for degradation of polypropylene.</title>
        <authorList>
            <person name="Gostincar C."/>
        </authorList>
    </citation>
    <scope>NUCLEOTIDE SEQUENCE</scope>
    <source>
        <strain evidence="11">EXF-13287</strain>
    </source>
</reference>